<dbReference type="Pfam" id="PF12838">
    <property type="entry name" value="Fer4_7"/>
    <property type="match status" value="1"/>
</dbReference>
<dbReference type="SUPFAM" id="SSF51905">
    <property type="entry name" value="FAD/NAD(P)-binding domain"/>
    <property type="match status" value="1"/>
</dbReference>
<gene>
    <name evidence="10" type="ORF">AMJ87_09325</name>
</gene>
<dbReference type="EMBL" id="LJUO01000099">
    <property type="protein sequence ID" value="KPK70198.1"/>
    <property type="molecule type" value="Genomic_DNA"/>
</dbReference>
<feature type="domain" description="4Fe-4S ferredoxin-type" evidence="9">
    <location>
        <begin position="78"/>
        <end position="113"/>
    </location>
</feature>
<comment type="similarity">
    <text evidence="2">Belongs to the HdrA family.</text>
</comment>
<proteinExistence type="inferred from homology"/>
<comment type="cofactor">
    <cofactor evidence="1">
        <name>FAD</name>
        <dbReference type="ChEBI" id="CHEBI:57692"/>
    </cofactor>
</comment>
<feature type="domain" description="4Fe-4S ferredoxin-type" evidence="9">
    <location>
        <begin position="403"/>
        <end position="432"/>
    </location>
</feature>
<sequence length="448" mass="49000">SQHKNIRLITYAEIDEIAGSVGNFKIKIKKKAAYVDHVKCTGCGVCYEKCPIKVDSEFEEGLGKRKAIYVPFPQAVPNKPVIDTEHCTFFLKPGKCKVCQIVCPTKAVDFEQKDEIIEEEFGAIVVATGFDLYDPNNLKEYGYGTIPDVVTSLQFERLLSASGPTAGDVKRISDGTVPKRIVFIQCAGSRDKENHLEYCSKICCMYTAKHALLYKHRVHDGEPIIFYIDVRTAGKGYEEFYNRVTDEGAIYIRGKVSKVYQDNGKIIVLGADTLSGKQVEVETDMVVLATGIVPSRGNEEFVRKLKIQCDANEFLTEAHPKLRPVESNTSGIFLAGVAQGPKDIPEVVAQASGAASKAIAILTQNEITFEPTIAGVDEDLCSGCGICVGVCPYNARELDREENVVKVIEALCQGCGSCSAACPSGAAQQRNLVDRQIEEMVASALEEK</sequence>
<dbReference type="GO" id="GO:0046872">
    <property type="term" value="F:metal ion binding"/>
    <property type="evidence" value="ECO:0007669"/>
    <property type="project" value="UniProtKB-KW"/>
</dbReference>
<dbReference type="Pfam" id="PF12800">
    <property type="entry name" value="Fer4_4"/>
    <property type="match status" value="1"/>
</dbReference>
<dbReference type="PANTHER" id="PTHR43498:SF1">
    <property type="entry name" value="COB--COM HETERODISULFIDE REDUCTASE IRON-SULFUR SUBUNIT A"/>
    <property type="match status" value="1"/>
</dbReference>
<dbReference type="Gene3D" id="3.50.50.60">
    <property type="entry name" value="FAD/NAD(P)-binding domain"/>
    <property type="match status" value="1"/>
</dbReference>
<dbReference type="SUPFAM" id="SSF54862">
    <property type="entry name" value="4Fe-4S ferredoxins"/>
    <property type="match status" value="1"/>
</dbReference>
<dbReference type="InterPro" id="IPR017900">
    <property type="entry name" value="4Fe4S_Fe_S_CS"/>
</dbReference>
<evidence type="ECO:0000313" key="10">
    <source>
        <dbReference type="EMBL" id="KPK70198.1"/>
    </source>
</evidence>
<evidence type="ECO:0000313" key="11">
    <source>
        <dbReference type="Proteomes" id="UP000051096"/>
    </source>
</evidence>
<dbReference type="Gene3D" id="3.30.70.20">
    <property type="match status" value="3"/>
</dbReference>
<keyword evidence="5" id="KW-0285">Flavoprotein</keyword>
<dbReference type="InterPro" id="IPR017896">
    <property type="entry name" value="4Fe4S_Fe-S-bd"/>
</dbReference>
<keyword evidence="6" id="KW-0560">Oxidoreductase</keyword>
<evidence type="ECO:0000256" key="8">
    <source>
        <dbReference type="ARBA" id="ARBA00023014"/>
    </source>
</evidence>
<dbReference type="GO" id="GO:0051539">
    <property type="term" value="F:4 iron, 4 sulfur cluster binding"/>
    <property type="evidence" value="ECO:0007669"/>
    <property type="project" value="UniProtKB-KW"/>
</dbReference>
<dbReference type="AlphaFoldDB" id="A0A0S8GAZ1"/>
<accession>A0A0S8GAZ1</accession>
<evidence type="ECO:0000256" key="4">
    <source>
        <dbReference type="ARBA" id="ARBA00022723"/>
    </source>
</evidence>
<evidence type="ECO:0000256" key="3">
    <source>
        <dbReference type="ARBA" id="ARBA00022485"/>
    </source>
</evidence>
<evidence type="ECO:0000256" key="2">
    <source>
        <dbReference type="ARBA" id="ARBA00006561"/>
    </source>
</evidence>
<feature type="domain" description="4Fe-4S ferredoxin-type" evidence="9">
    <location>
        <begin position="31"/>
        <end position="61"/>
    </location>
</feature>
<keyword evidence="3" id="KW-0004">4Fe-4S</keyword>
<dbReference type="PATRIC" id="fig|1703780.3.peg.974"/>
<name>A0A0S8GAZ1_UNCW3</name>
<dbReference type="InterPro" id="IPR036188">
    <property type="entry name" value="FAD/NAD-bd_sf"/>
</dbReference>
<dbReference type="PANTHER" id="PTHR43498">
    <property type="entry name" value="FERREDOXIN:COB-COM HETERODISULFIDE REDUCTASE SUBUNIT A"/>
    <property type="match status" value="1"/>
</dbReference>
<keyword evidence="5" id="KW-0274">FAD</keyword>
<feature type="domain" description="4Fe-4S ferredoxin-type" evidence="9">
    <location>
        <begin position="372"/>
        <end position="401"/>
    </location>
</feature>
<comment type="caution">
    <text evidence="10">The sequence shown here is derived from an EMBL/GenBank/DDBJ whole genome shotgun (WGS) entry which is preliminary data.</text>
</comment>
<keyword evidence="8" id="KW-0411">Iron-sulfur</keyword>
<evidence type="ECO:0000256" key="1">
    <source>
        <dbReference type="ARBA" id="ARBA00001974"/>
    </source>
</evidence>
<keyword evidence="7" id="KW-0408">Iron</keyword>
<reference evidence="10 11" key="1">
    <citation type="journal article" date="2015" name="Microbiome">
        <title>Genomic resolution of linkages in carbon, nitrogen, and sulfur cycling among widespread estuary sediment bacteria.</title>
        <authorList>
            <person name="Baker B.J."/>
            <person name="Lazar C.S."/>
            <person name="Teske A.P."/>
            <person name="Dick G.J."/>
        </authorList>
    </citation>
    <scope>NUCLEOTIDE SEQUENCE [LARGE SCALE GENOMIC DNA]</scope>
    <source>
        <strain evidence="10">SM23_60</strain>
    </source>
</reference>
<evidence type="ECO:0000256" key="5">
    <source>
        <dbReference type="ARBA" id="ARBA00022827"/>
    </source>
</evidence>
<evidence type="ECO:0000256" key="7">
    <source>
        <dbReference type="ARBA" id="ARBA00023004"/>
    </source>
</evidence>
<feature type="non-terminal residue" evidence="10">
    <location>
        <position position="1"/>
    </location>
</feature>
<dbReference type="PROSITE" id="PS51379">
    <property type="entry name" value="4FE4S_FER_2"/>
    <property type="match status" value="4"/>
</dbReference>
<keyword evidence="4" id="KW-0479">Metal-binding</keyword>
<evidence type="ECO:0000256" key="6">
    <source>
        <dbReference type="ARBA" id="ARBA00023002"/>
    </source>
</evidence>
<dbReference type="Proteomes" id="UP000051096">
    <property type="component" value="Unassembled WGS sequence"/>
</dbReference>
<protein>
    <recommendedName>
        <fullName evidence="9">4Fe-4S ferredoxin-type domain-containing protein</fullName>
    </recommendedName>
</protein>
<dbReference type="PROSITE" id="PS00198">
    <property type="entry name" value="4FE4S_FER_1"/>
    <property type="match status" value="3"/>
</dbReference>
<dbReference type="GO" id="GO:0016491">
    <property type="term" value="F:oxidoreductase activity"/>
    <property type="evidence" value="ECO:0007669"/>
    <property type="project" value="UniProtKB-KW"/>
</dbReference>
<dbReference type="InterPro" id="IPR039650">
    <property type="entry name" value="HdrA-like"/>
</dbReference>
<organism evidence="10 11">
    <name type="scientific">candidate division WOR_3 bacterium SM23_60</name>
    <dbReference type="NCBI Taxonomy" id="1703780"/>
    <lineage>
        <taxon>Bacteria</taxon>
        <taxon>Bacteria division WOR-3</taxon>
    </lineage>
</organism>
<evidence type="ECO:0000259" key="9">
    <source>
        <dbReference type="PROSITE" id="PS51379"/>
    </source>
</evidence>